<dbReference type="Pfam" id="PF01047">
    <property type="entry name" value="MarR"/>
    <property type="match status" value="1"/>
</dbReference>
<dbReference type="Gene3D" id="1.10.10.10">
    <property type="entry name" value="Winged helix-like DNA-binding domain superfamily/Winged helix DNA-binding domain"/>
    <property type="match status" value="1"/>
</dbReference>
<dbReference type="PANTHER" id="PTHR33164:SF57">
    <property type="entry name" value="MARR-FAMILY TRANSCRIPTIONAL REGULATOR"/>
    <property type="match status" value="1"/>
</dbReference>
<name>A0A1I2SNN9_9ACTN</name>
<dbReference type="EMBL" id="FONR01000022">
    <property type="protein sequence ID" value="SFG54378.1"/>
    <property type="molecule type" value="Genomic_DNA"/>
</dbReference>
<dbReference type="InterPro" id="IPR039422">
    <property type="entry name" value="MarR/SlyA-like"/>
</dbReference>
<dbReference type="InterPro" id="IPR000835">
    <property type="entry name" value="HTH_MarR-typ"/>
</dbReference>
<evidence type="ECO:0000313" key="2">
    <source>
        <dbReference type="EMBL" id="SFG54378.1"/>
    </source>
</evidence>
<dbReference type="GO" id="GO:0003700">
    <property type="term" value="F:DNA-binding transcription factor activity"/>
    <property type="evidence" value="ECO:0007669"/>
    <property type="project" value="InterPro"/>
</dbReference>
<dbReference type="PRINTS" id="PR00598">
    <property type="entry name" value="HTHMARR"/>
</dbReference>
<dbReference type="SMART" id="SM00347">
    <property type="entry name" value="HTH_MARR"/>
    <property type="match status" value="1"/>
</dbReference>
<evidence type="ECO:0000259" key="1">
    <source>
        <dbReference type="PROSITE" id="PS50995"/>
    </source>
</evidence>
<reference evidence="2 3" key="1">
    <citation type="submission" date="2016-10" db="EMBL/GenBank/DDBJ databases">
        <authorList>
            <person name="de Groot N.N."/>
        </authorList>
    </citation>
    <scope>NUCLEOTIDE SEQUENCE [LARGE SCALE GENOMIC DNA]</scope>
    <source>
        <strain evidence="2 3">OK461</strain>
    </source>
</reference>
<dbReference type="Proteomes" id="UP000181942">
    <property type="component" value="Unassembled WGS sequence"/>
</dbReference>
<accession>A0A1I2SNN9</accession>
<dbReference type="SUPFAM" id="SSF46785">
    <property type="entry name" value="Winged helix' DNA-binding domain"/>
    <property type="match status" value="1"/>
</dbReference>
<dbReference type="GO" id="GO:0003677">
    <property type="term" value="F:DNA binding"/>
    <property type="evidence" value="ECO:0007669"/>
    <property type="project" value="UniProtKB-KW"/>
</dbReference>
<dbReference type="RefSeq" id="WP_075032148.1">
    <property type="nucleotide sequence ID" value="NZ_FONR01000022.1"/>
</dbReference>
<evidence type="ECO:0000313" key="3">
    <source>
        <dbReference type="Proteomes" id="UP000181942"/>
    </source>
</evidence>
<dbReference type="GO" id="GO:0006950">
    <property type="term" value="P:response to stress"/>
    <property type="evidence" value="ECO:0007669"/>
    <property type="project" value="TreeGrafter"/>
</dbReference>
<dbReference type="AlphaFoldDB" id="A0A1I2SNN9"/>
<keyword evidence="2" id="KW-0238">DNA-binding</keyword>
<dbReference type="InterPro" id="IPR036388">
    <property type="entry name" value="WH-like_DNA-bd_sf"/>
</dbReference>
<feature type="domain" description="HTH marR-type" evidence="1">
    <location>
        <begin position="16"/>
        <end position="142"/>
    </location>
</feature>
<dbReference type="PROSITE" id="PS50995">
    <property type="entry name" value="HTH_MARR_2"/>
    <property type="match status" value="1"/>
</dbReference>
<dbReference type="InterPro" id="IPR036390">
    <property type="entry name" value="WH_DNA-bd_sf"/>
</dbReference>
<dbReference type="PANTHER" id="PTHR33164">
    <property type="entry name" value="TRANSCRIPTIONAL REGULATOR, MARR FAMILY"/>
    <property type="match status" value="1"/>
</dbReference>
<sequence>MGTSQPRDTGAQLAAVQQLMRLLVATYAHEMDSLASDLGLTRTQAILLGTATQPGSIRELAQRMGCDPSNLTGVVQRLRERDLIAVEPDPDDLRAKRISLTTAGVDTVNHLNEGTTQLLTAISTATPTQLTTFEKLLRRVLDQ</sequence>
<protein>
    <submittedName>
        <fullName evidence="2">DNA-binding transcriptional regulator, MarR family</fullName>
    </submittedName>
</protein>
<gene>
    <name evidence="2" type="ORF">SAMN02787118_122113</name>
</gene>
<proteinExistence type="predicted"/>
<organism evidence="2 3">
    <name type="scientific">Streptomyces mirabilis</name>
    <dbReference type="NCBI Taxonomy" id="68239"/>
    <lineage>
        <taxon>Bacteria</taxon>
        <taxon>Bacillati</taxon>
        <taxon>Actinomycetota</taxon>
        <taxon>Actinomycetes</taxon>
        <taxon>Kitasatosporales</taxon>
        <taxon>Streptomycetaceae</taxon>
        <taxon>Streptomyces</taxon>
    </lineage>
</organism>